<organism evidence="3">
    <name type="scientific">Zooxanthella nutricula</name>
    <dbReference type="NCBI Taxonomy" id="1333877"/>
    <lineage>
        <taxon>Eukaryota</taxon>
        <taxon>Sar</taxon>
        <taxon>Alveolata</taxon>
        <taxon>Dinophyceae</taxon>
        <taxon>Peridiniales</taxon>
        <taxon>Peridiniales incertae sedis</taxon>
        <taxon>Zooxanthella</taxon>
    </lineage>
</organism>
<evidence type="ECO:0000313" key="3">
    <source>
        <dbReference type="EMBL" id="CAD9646899.1"/>
    </source>
</evidence>
<feature type="compositionally biased region" description="Acidic residues" evidence="1">
    <location>
        <begin position="141"/>
        <end position="156"/>
    </location>
</feature>
<sequence>MSLATLPRIGFVCWALVCAGVLAQEEEEFQDTPLLSSLWQATSQFDNDAIDRLLDSQPVGATARASDGRGLAWWAFEFKNVYALGSIIAHGGDIESKSEDVQGQAAIDMCTQDNDCDKKAIVARAKELVADIKERKKQREQEEDIDPDEDIGDDEF</sequence>
<evidence type="ECO:0000256" key="2">
    <source>
        <dbReference type="SAM" id="SignalP"/>
    </source>
</evidence>
<proteinExistence type="predicted"/>
<reference evidence="3" key="1">
    <citation type="submission" date="2021-01" db="EMBL/GenBank/DDBJ databases">
        <authorList>
            <person name="Corre E."/>
            <person name="Pelletier E."/>
            <person name="Niang G."/>
            <person name="Scheremetjew M."/>
            <person name="Finn R."/>
            <person name="Kale V."/>
            <person name="Holt S."/>
            <person name="Cochrane G."/>
            <person name="Meng A."/>
            <person name="Brown T."/>
            <person name="Cohen L."/>
        </authorList>
    </citation>
    <scope>NUCLEOTIDE SEQUENCE</scope>
    <source>
        <strain evidence="3">RCC3387</strain>
    </source>
</reference>
<feature type="chain" id="PRO_5030160622" evidence="2">
    <location>
        <begin position="24"/>
        <end position="156"/>
    </location>
</feature>
<evidence type="ECO:0000256" key="1">
    <source>
        <dbReference type="SAM" id="MobiDB-lite"/>
    </source>
</evidence>
<dbReference type="EMBL" id="HBGW01102416">
    <property type="protein sequence ID" value="CAD9646899.1"/>
    <property type="molecule type" value="Transcribed_RNA"/>
</dbReference>
<protein>
    <submittedName>
        <fullName evidence="3">Uncharacterized protein</fullName>
    </submittedName>
</protein>
<name>A0A6U9KAZ1_9DINO</name>
<keyword evidence="2" id="KW-0732">Signal</keyword>
<accession>A0A6U9KAZ1</accession>
<feature type="signal peptide" evidence="2">
    <location>
        <begin position="1"/>
        <end position="23"/>
    </location>
</feature>
<dbReference type="AlphaFoldDB" id="A0A6U9KAZ1"/>
<gene>
    <name evidence="3" type="ORF">BRAN1462_LOCUS64721</name>
</gene>
<feature type="region of interest" description="Disordered" evidence="1">
    <location>
        <begin position="132"/>
        <end position="156"/>
    </location>
</feature>